<organism evidence="1 2">
    <name type="scientific">Halorubrum tailed virus 28</name>
    <dbReference type="NCBI Taxonomy" id="2878009"/>
    <lineage>
        <taxon>Viruses</taxon>
        <taxon>Duplodnaviria</taxon>
        <taxon>Heunggongvirae</taxon>
        <taxon>Uroviricota</taxon>
        <taxon>Caudoviricetes</taxon>
        <taxon>Suolaviridae</taxon>
        <taxon>Pormufvirus</taxon>
        <taxon>Pormufvirus salinum</taxon>
        <taxon>Pormufvirus HRTV28</taxon>
    </lineage>
</organism>
<accession>A0AAE9BYZ1</accession>
<dbReference type="EMBL" id="MZ334528">
    <property type="protein sequence ID" value="UBF23469.1"/>
    <property type="molecule type" value="Genomic_DNA"/>
</dbReference>
<gene>
    <name evidence="1" type="ORF">HRTV-28_gp31</name>
</gene>
<evidence type="ECO:0000313" key="1">
    <source>
        <dbReference type="EMBL" id="UBF23469.1"/>
    </source>
</evidence>
<name>A0AAE9BYZ1_9CAUD</name>
<proteinExistence type="predicted"/>
<evidence type="ECO:0000313" key="2">
    <source>
        <dbReference type="Proteomes" id="UP000827176"/>
    </source>
</evidence>
<protein>
    <submittedName>
        <fullName evidence="1">Uncharacterized protein</fullName>
    </submittedName>
</protein>
<dbReference type="Proteomes" id="UP000827176">
    <property type="component" value="Segment"/>
</dbReference>
<reference evidence="1" key="1">
    <citation type="submission" date="2021-05" db="EMBL/GenBank/DDBJ databases">
        <title>Diversity, taxonomy and evolution of archaeal viruses of the class Caudoviricetes.</title>
        <authorList>
            <person name="Liu Y."/>
            <person name="Demina T.A."/>
            <person name="Roux S."/>
            <person name="Aiewsakun P."/>
            <person name="Kazlauskas D."/>
            <person name="Simmonds P."/>
            <person name="Prangishvili D."/>
            <person name="Oksanen H.M."/>
            <person name="Krupovic M."/>
        </authorList>
    </citation>
    <scope>NUCLEOTIDE SEQUENCE</scope>
    <source>
        <strain evidence="1">HRTV-28/28</strain>
    </source>
</reference>
<keyword evidence="2" id="KW-1185">Reference proteome</keyword>
<sequence>MSYDEYAIEWSMNGTTMRVEAPTRETAMKMFDDVSGAKTCSCGPDGACDRCGGKSVEDLQARINIVGPHE</sequence>